<feature type="domain" description="CobE/GbiG C-terminal" evidence="2">
    <location>
        <begin position="20"/>
        <end position="142"/>
    </location>
</feature>
<dbReference type="InterPro" id="IPR051810">
    <property type="entry name" value="Precorrin_MeTrfase"/>
</dbReference>
<dbReference type="PANTHER" id="PTHR47036:SF1">
    <property type="entry name" value="COBALT-FACTOR III C(17)-METHYLTRANSFERASE-RELATED"/>
    <property type="match status" value="1"/>
</dbReference>
<dbReference type="SUPFAM" id="SSF159664">
    <property type="entry name" value="CobE/GbiG C-terminal domain-like"/>
    <property type="match status" value="1"/>
</dbReference>
<keyword evidence="3" id="KW-0808">Transferase</keyword>
<keyword evidence="3" id="KW-0489">Methyltransferase</keyword>
<feature type="compositionally biased region" description="Low complexity" evidence="1">
    <location>
        <begin position="135"/>
        <end position="144"/>
    </location>
</feature>
<dbReference type="InterPro" id="IPR036518">
    <property type="entry name" value="CobE/GbiG_C_sf"/>
</dbReference>
<feature type="region of interest" description="Disordered" evidence="1">
    <location>
        <begin position="124"/>
        <end position="156"/>
    </location>
</feature>
<keyword evidence="4" id="KW-1185">Reference proteome</keyword>
<evidence type="ECO:0000313" key="4">
    <source>
        <dbReference type="Proteomes" id="UP000182100"/>
    </source>
</evidence>
<keyword evidence="3" id="KW-0378">Hydrolase</keyword>
<feature type="compositionally biased region" description="Pro residues" evidence="1">
    <location>
        <begin position="145"/>
        <end position="156"/>
    </location>
</feature>
<dbReference type="Gene3D" id="3.30.420.180">
    <property type="entry name" value="CobE/GbiG C-terminal domain"/>
    <property type="match status" value="1"/>
</dbReference>
<proteinExistence type="predicted"/>
<protein>
    <submittedName>
        <fullName evidence="3">Cobalt-precorrin 5A hydrolase / precorrin-3B C17-methyltransferase</fullName>
    </submittedName>
</protein>
<dbReference type="Proteomes" id="UP000182100">
    <property type="component" value="Unassembled WGS sequence"/>
</dbReference>
<reference evidence="4" key="1">
    <citation type="submission" date="2016-10" db="EMBL/GenBank/DDBJ databases">
        <authorList>
            <person name="Varghese N."/>
            <person name="Submissions S."/>
        </authorList>
    </citation>
    <scope>NUCLEOTIDE SEQUENCE [LARGE SCALE GENOMIC DNA]</scope>
    <source>
        <strain evidence="4">CGMCC 4.3504</strain>
    </source>
</reference>
<dbReference type="AlphaFoldDB" id="A0A1G6KG55"/>
<dbReference type="PANTHER" id="PTHR47036">
    <property type="entry name" value="COBALT-FACTOR III C(17)-METHYLTRANSFERASE-RELATED"/>
    <property type="match status" value="1"/>
</dbReference>
<dbReference type="Pfam" id="PF01890">
    <property type="entry name" value="CbiG_C"/>
    <property type="match status" value="1"/>
</dbReference>
<dbReference type="STRING" id="67344.SAMN05216505_1011121"/>
<evidence type="ECO:0000256" key="1">
    <source>
        <dbReference type="SAM" id="MobiDB-lite"/>
    </source>
</evidence>
<sequence length="156" mass="15144">MSGGGTDGRARAAGSGPPSLVVGVGASKGVPAEEVLALIGAALRDAGLSAASLAHLATGEAKAGEPGIVEAARRLGVPLVVHPSGELARVEVPHPSGAPLAAVGIPSVAEAAALVGGGELLVPKRRSQPADGRPARATCAVARRPAPPTRPRPPAN</sequence>
<feature type="compositionally biased region" description="Low complexity" evidence="1">
    <location>
        <begin position="11"/>
        <end position="20"/>
    </location>
</feature>
<evidence type="ECO:0000259" key="2">
    <source>
        <dbReference type="Pfam" id="PF01890"/>
    </source>
</evidence>
<dbReference type="GO" id="GO:0009236">
    <property type="term" value="P:cobalamin biosynthetic process"/>
    <property type="evidence" value="ECO:0007669"/>
    <property type="project" value="InterPro"/>
</dbReference>
<dbReference type="InterPro" id="IPR002750">
    <property type="entry name" value="CobE/GbiG_C"/>
</dbReference>
<dbReference type="GO" id="GO:0032259">
    <property type="term" value="P:methylation"/>
    <property type="evidence" value="ECO:0007669"/>
    <property type="project" value="UniProtKB-KW"/>
</dbReference>
<feature type="region of interest" description="Disordered" evidence="1">
    <location>
        <begin position="1"/>
        <end position="20"/>
    </location>
</feature>
<dbReference type="EMBL" id="FMZK01000001">
    <property type="protein sequence ID" value="SDC30000.1"/>
    <property type="molecule type" value="Genomic_DNA"/>
</dbReference>
<dbReference type="GO" id="GO:0016787">
    <property type="term" value="F:hydrolase activity"/>
    <property type="evidence" value="ECO:0007669"/>
    <property type="project" value="UniProtKB-KW"/>
</dbReference>
<name>A0A1G6KG55_9ACTN</name>
<accession>A0A1G6KG55</accession>
<dbReference type="GO" id="GO:0008168">
    <property type="term" value="F:methyltransferase activity"/>
    <property type="evidence" value="ECO:0007669"/>
    <property type="project" value="UniProtKB-KW"/>
</dbReference>
<evidence type="ECO:0000313" key="3">
    <source>
        <dbReference type="EMBL" id="SDC30000.1"/>
    </source>
</evidence>
<gene>
    <name evidence="3" type="ORF">SAMN05216505_1011121</name>
</gene>
<organism evidence="3 4">
    <name type="scientific">Streptomyces prasinopilosus</name>
    <dbReference type="NCBI Taxonomy" id="67344"/>
    <lineage>
        <taxon>Bacteria</taxon>
        <taxon>Bacillati</taxon>
        <taxon>Actinomycetota</taxon>
        <taxon>Actinomycetes</taxon>
        <taxon>Kitasatosporales</taxon>
        <taxon>Streptomycetaceae</taxon>
        <taxon>Streptomyces</taxon>
    </lineage>
</organism>